<keyword evidence="3" id="KW-1185">Reference proteome</keyword>
<dbReference type="SUPFAM" id="SSF51197">
    <property type="entry name" value="Clavaminate synthase-like"/>
    <property type="match status" value="1"/>
</dbReference>
<dbReference type="Proteomes" id="UP000006701">
    <property type="component" value="Unassembled WGS sequence"/>
</dbReference>
<evidence type="ECO:0000313" key="3">
    <source>
        <dbReference type="Proteomes" id="UP000006701"/>
    </source>
</evidence>
<dbReference type="STRING" id="344612.A1CGT3"/>
<dbReference type="AlphaFoldDB" id="A1CGT3"/>
<dbReference type="OrthoDB" id="263283at2759"/>
<gene>
    <name evidence="2" type="ORF">ACLA_045530</name>
</gene>
<dbReference type="KEGG" id="act:ACLA_045530"/>
<dbReference type="PROSITE" id="PS51184">
    <property type="entry name" value="JMJC"/>
    <property type="match status" value="1"/>
</dbReference>
<dbReference type="RefSeq" id="XP_001271514.1">
    <property type="nucleotide sequence ID" value="XM_001271513.1"/>
</dbReference>
<dbReference type="EMBL" id="DS027054">
    <property type="protein sequence ID" value="EAW10088.1"/>
    <property type="molecule type" value="Genomic_DNA"/>
</dbReference>
<evidence type="ECO:0000259" key="1">
    <source>
        <dbReference type="PROSITE" id="PS51184"/>
    </source>
</evidence>
<dbReference type="Gene3D" id="2.60.120.650">
    <property type="entry name" value="Cupin"/>
    <property type="match status" value="1"/>
</dbReference>
<accession>A1CGT3</accession>
<sequence length="335" mass="37923">MKVQRWSFSHHNVRVSTRPSCVALLSNAFSNTSRSLSSSTDSPVVSATPESQYRPLEYLQDARIEVFRERYFRPEIPVLFPRGHFRDVPAFERWFQPSPSPDCKIAQLNTKYLEENASDALVPLELTQFSLEPPSKANELSFRQFHAPLTLFLEWMRTAESQPQRARLYLAQCQLLDLPSVLRADFPTPEVVLQADKGDLYDTNVWIGHPPTYTPLHRDPNPNLFVQLAGRKVVRLLPPDAGQRVFASVRRRLGRSGNREAAVFRGEEMMQGQERALLEQAVWSDVGLGDAGTGTDGGYEARLEAGDGLFIPKGWWHSIKGVGEGVTASVNWWFR</sequence>
<proteinExistence type="predicted"/>
<dbReference type="Pfam" id="PF13621">
    <property type="entry name" value="Cupin_8"/>
    <property type="match status" value="1"/>
</dbReference>
<feature type="domain" description="JmjC" evidence="1">
    <location>
        <begin position="159"/>
        <end position="335"/>
    </location>
</feature>
<reference evidence="2 3" key="1">
    <citation type="journal article" date="2008" name="PLoS Genet.">
        <title>Genomic islands in the pathogenic filamentous fungus Aspergillus fumigatus.</title>
        <authorList>
            <person name="Fedorova N.D."/>
            <person name="Khaldi N."/>
            <person name="Joardar V.S."/>
            <person name="Maiti R."/>
            <person name="Amedeo P."/>
            <person name="Anderson M.J."/>
            <person name="Crabtree J."/>
            <person name="Silva J.C."/>
            <person name="Badger J.H."/>
            <person name="Albarraq A."/>
            <person name="Angiuoli S."/>
            <person name="Bussey H."/>
            <person name="Bowyer P."/>
            <person name="Cotty P.J."/>
            <person name="Dyer P.S."/>
            <person name="Egan A."/>
            <person name="Galens K."/>
            <person name="Fraser-Liggett C.M."/>
            <person name="Haas B.J."/>
            <person name="Inman J.M."/>
            <person name="Kent R."/>
            <person name="Lemieux S."/>
            <person name="Malavazi I."/>
            <person name="Orvis J."/>
            <person name="Roemer T."/>
            <person name="Ronning C.M."/>
            <person name="Sundaram J.P."/>
            <person name="Sutton G."/>
            <person name="Turner G."/>
            <person name="Venter J.C."/>
            <person name="White O.R."/>
            <person name="Whitty B.R."/>
            <person name="Youngman P."/>
            <person name="Wolfe K.H."/>
            <person name="Goldman G.H."/>
            <person name="Wortman J.R."/>
            <person name="Jiang B."/>
            <person name="Denning D.W."/>
            <person name="Nierman W.C."/>
        </authorList>
    </citation>
    <scope>NUCLEOTIDE SEQUENCE [LARGE SCALE GENOMIC DNA]</scope>
    <source>
        <strain evidence="3">ATCC 1007 / CBS 513.65 / DSM 816 / NCTC 3887 / NRRL 1</strain>
    </source>
</reference>
<name>A1CGT3_ASPCL</name>
<dbReference type="OMA" id="WIGHPPT"/>
<dbReference type="InterPro" id="IPR003347">
    <property type="entry name" value="JmjC_dom"/>
</dbReference>
<dbReference type="HOGENOM" id="CLU_054409_0_0_1"/>
<organism evidence="2 3">
    <name type="scientific">Aspergillus clavatus (strain ATCC 1007 / CBS 513.65 / DSM 816 / NCTC 3887 / NRRL 1 / QM 1276 / 107)</name>
    <dbReference type="NCBI Taxonomy" id="344612"/>
    <lineage>
        <taxon>Eukaryota</taxon>
        <taxon>Fungi</taxon>
        <taxon>Dikarya</taxon>
        <taxon>Ascomycota</taxon>
        <taxon>Pezizomycotina</taxon>
        <taxon>Eurotiomycetes</taxon>
        <taxon>Eurotiomycetidae</taxon>
        <taxon>Eurotiales</taxon>
        <taxon>Aspergillaceae</taxon>
        <taxon>Aspergillus</taxon>
        <taxon>Aspergillus subgen. Fumigati</taxon>
    </lineage>
</organism>
<dbReference type="VEuPathDB" id="FungiDB:ACLA_045530"/>
<dbReference type="PANTHER" id="PTHR12461">
    <property type="entry name" value="HYPOXIA-INDUCIBLE FACTOR 1 ALPHA INHIBITOR-RELATED"/>
    <property type="match status" value="1"/>
</dbReference>
<protein>
    <submittedName>
        <fullName evidence="2">JmjC domain protein, putative</fullName>
    </submittedName>
</protein>
<evidence type="ECO:0000313" key="2">
    <source>
        <dbReference type="EMBL" id="EAW10088.1"/>
    </source>
</evidence>
<dbReference type="eggNOG" id="KOG2132">
    <property type="taxonomic scope" value="Eukaryota"/>
</dbReference>
<dbReference type="PANTHER" id="PTHR12461:SF105">
    <property type="entry name" value="HYPOXIA-INDUCIBLE FACTOR 1-ALPHA INHIBITOR"/>
    <property type="match status" value="1"/>
</dbReference>
<dbReference type="InterPro" id="IPR041667">
    <property type="entry name" value="Cupin_8"/>
</dbReference>
<dbReference type="GeneID" id="4704002"/>